<dbReference type="Proteomes" id="UP000269208">
    <property type="component" value="Chromosome"/>
</dbReference>
<name>A0A3S4HUK9_SALET</name>
<dbReference type="InterPro" id="IPR013785">
    <property type="entry name" value="Aldolase_TIM"/>
</dbReference>
<keyword evidence="1" id="KW-0560">Oxidoreductase</keyword>
<dbReference type="Gene3D" id="3.20.20.70">
    <property type="entry name" value="Aldolase class I"/>
    <property type="match status" value="1"/>
</dbReference>
<proteinExistence type="predicted"/>
<evidence type="ECO:0000313" key="2">
    <source>
        <dbReference type="Proteomes" id="UP000269208"/>
    </source>
</evidence>
<dbReference type="GO" id="GO:0004159">
    <property type="term" value="F:dihydropyrimidine dehydrogenase (NAD+) activity"/>
    <property type="evidence" value="ECO:0007669"/>
    <property type="project" value="UniProtKB-EC"/>
</dbReference>
<accession>A0A3S4HUK9</accession>
<dbReference type="EC" id="1.3.1.1" evidence="1"/>
<protein>
    <submittedName>
        <fullName evidence="1">Pyrimidine metabolism oxidoreductase</fullName>
        <ecNumber evidence="1">1.3.1.1</ecNumber>
    </submittedName>
</protein>
<evidence type="ECO:0000313" key="1">
    <source>
        <dbReference type="EMBL" id="VEB57163.1"/>
    </source>
</evidence>
<reference evidence="1 2" key="1">
    <citation type="submission" date="2018-12" db="EMBL/GenBank/DDBJ databases">
        <authorList>
            <consortium name="Pathogen Informatics"/>
        </authorList>
    </citation>
    <scope>NUCLEOTIDE SEQUENCE [LARGE SCALE GENOMIC DNA]</scope>
    <source>
        <strain evidence="1 2">NCTC6754</strain>
    </source>
</reference>
<dbReference type="EMBL" id="LR134190">
    <property type="protein sequence ID" value="VEB57163.1"/>
    <property type="molecule type" value="Genomic_DNA"/>
</dbReference>
<sequence>MKTWEDAAEFLLLGAATLQVTTGIMQYGYRIVEDMASGLSHYLADQGFASLQEMIGLGEWQYYPGGRPWIAAISFIRGLNQEKLRRLRTFAISPAMTAAIRRWSGMNTAARRIAIRKNASVVCCAVMSARSPVLDLGEVKFKKRRKRTRVNAVAHGMKPGAQFRCAGLSDKQGNTSG</sequence>
<gene>
    <name evidence="1" type="primary">preA_1</name>
    <name evidence="1" type="ORF">NCTC6754_04746</name>
</gene>
<dbReference type="AlphaFoldDB" id="A0A3S4HUK9"/>
<organism evidence="1 2">
    <name type="scientific">Salmonella enterica I</name>
    <dbReference type="NCBI Taxonomy" id="59201"/>
    <lineage>
        <taxon>Bacteria</taxon>
        <taxon>Pseudomonadati</taxon>
        <taxon>Pseudomonadota</taxon>
        <taxon>Gammaproteobacteria</taxon>
        <taxon>Enterobacterales</taxon>
        <taxon>Enterobacteriaceae</taxon>
        <taxon>Salmonella</taxon>
    </lineage>
</organism>
<dbReference type="SUPFAM" id="SSF51395">
    <property type="entry name" value="FMN-linked oxidoreductases"/>
    <property type="match status" value="1"/>
</dbReference>